<gene>
    <name evidence="1" type="ORF">RFI_33678</name>
</gene>
<evidence type="ECO:0000313" key="2">
    <source>
        <dbReference type="Proteomes" id="UP000023152"/>
    </source>
</evidence>
<sequence length="127" mass="15174">MILLTWVLYDQYIQQAMQISAMWNHSIDLNLIYTILLNVNEEIAPTNKFLSAFEAWRMQPNNNNKYKEKKKEYIERRCCNHNINLFSIFLAEMNNLKKIHFQFATISTVQNGLPFVEKDKDKLNNKQ</sequence>
<proteinExistence type="predicted"/>
<evidence type="ECO:0000313" key="1">
    <source>
        <dbReference type="EMBL" id="ETO03724.1"/>
    </source>
</evidence>
<name>X6LQ15_RETFI</name>
<keyword evidence="2" id="KW-1185">Reference proteome</keyword>
<dbReference type="Proteomes" id="UP000023152">
    <property type="component" value="Unassembled WGS sequence"/>
</dbReference>
<organism evidence="1 2">
    <name type="scientific">Reticulomyxa filosa</name>
    <dbReference type="NCBI Taxonomy" id="46433"/>
    <lineage>
        <taxon>Eukaryota</taxon>
        <taxon>Sar</taxon>
        <taxon>Rhizaria</taxon>
        <taxon>Retaria</taxon>
        <taxon>Foraminifera</taxon>
        <taxon>Monothalamids</taxon>
        <taxon>Reticulomyxidae</taxon>
        <taxon>Reticulomyxa</taxon>
    </lineage>
</organism>
<reference evidence="1 2" key="1">
    <citation type="journal article" date="2013" name="Curr. Biol.">
        <title>The Genome of the Foraminiferan Reticulomyxa filosa.</title>
        <authorList>
            <person name="Glockner G."/>
            <person name="Hulsmann N."/>
            <person name="Schleicher M."/>
            <person name="Noegel A.A."/>
            <person name="Eichinger L."/>
            <person name="Gallinger C."/>
            <person name="Pawlowski J."/>
            <person name="Sierra R."/>
            <person name="Euteneuer U."/>
            <person name="Pillet L."/>
            <person name="Moustafa A."/>
            <person name="Platzer M."/>
            <person name="Groth M."/>
            <person name="Szafranski K."/>
            <person name="Schliwa M."/>
        </authorList>
    </citation>
    <scope>NUCLEOTIDE SEQUENCE [LARGE SCALE GENOMIC DNA]</scope>
</reference>
<dbReference type="EMBL" id="ASPP01032425">
    <property type="protein sequence ID" value="ETO03724.1"/>
    <property type="molecule type" value="Genomic_DNA"/>
</dbReference>
<dbReference type="AlphaFoldDB" id="X6LQ15"/>
<accession>X6LQ15</accession>
<comment type="caution">
    <text evidence="1">The sequence shown here is derived from an EMBL/GenBank/DDBJ whole genome shotgun (WGS) entry which is preliminary data.</text>
</comment>
<protein>
    <submittedName>
        <fullName evidence="1">Uncharacterized protein</fullName>
    </submittedName>
</protein>